<proteinExistence type="predicted"/>
<reference evidence="4" key="2">
    <citation type="submission" date="2019-09" db="EMBL/GenBank/DDBJ databases">
        <title>Distinct polysaccharide growth profiles of human intestinal Prevotella copri isolates.</title>
        <authorList>
            <person name="Fehlner-Peach H."/>
            <person name="Magnabosco C."/>
            <person name="Raghavan V."/>
            <person name="Scher J.U."/>
            <person name="Tett A."/>
            <person name="Cox L.M."/>
            <person name="Gottsegen C."/>
            <person name="Watters A."/>
            <person name="Wiltshire- Gordon J.D."/>
            <person name="Segata N."/>
            <person name="Bonneau R."/>
            <person name="Littman D.R."/>
        </authorList>
    </citation>
    <scope>NUCLEOTIDE SEQUENCE [LARGE SCALE GENOMIC DNA]</scope>
    <source>
        <strain evidence="4">BU41712</strain>
    </source>
</reference>
<dbReference type="Proteomes" id="UP000423156">
    <property type="component" value="Unassembled WGS sequence"/>
</dbReference>
<evidence type="ECO:0008006" key="5">
    <source>
        <dbReference type="Google" id="ProtNLM"/>
    </source>
</evidence>
<comment type="caution">
    <text evidence="2">The sequence shown here is derived from an EMBL/GenBank/DDBJ whole genome shotgun (WGS) entry which is preliminary data.</text>
</comment>
<dbReference type="Proteomes" id="UP000284548">
    <property type="component" value="Unassembled WGS sequence"/>
</dbReference>
<dbReference type="AlphaFoldDB" id="A0A414YGI9"/>
<organism evidence="2 3">
    <name type="scientific">Segatella copri</name>
    <dbReference type="NCBI Taxonomy" id="165179"/>
    <lineage>
        <taxon>Bacteria</taxon>
        <taxon>Pseudomonadati</taxon>
        <taxon>Bacteroidota</taxon>
        <taxon>Bacteroidia</taxon>
        <taxon>Bacteroidales</taxon>
        <taxon>Prevotellaceae</taxon>
        <taxon>Segatella</taxon>
    </lineage>
</organism>
<protein>
    <recommendedName>
        <fullName evidence="5">Head decoration protein</fullName>
    </recommendedName>
</protein>
<evidence type="ECO:0000313" key="3">
    <source>
        <dbReference type="Proteomes" id="UP000284548"/>
    </source>
</evidence>
<evidence type="ECO:0000313" key="4">
    <source>
        <dbReference type="Proteomes" id="UP000423156"/>
    </source>
</evidence>
<dbReference type="RefSeq" id="WP_118253099.1">
    <property type="nucleotide sequence ID" value="NZ_JAQEAK010000069.1"/>
</dbReference>
<dbReference type="EMBL" id="QRKB01000001">
    <property type="protein sequence ID" value="RHH85263.1"/>
    <property type="molecule type" value="Genomic_DNA"/>
</dbReference>
<evidence type="ECO:0000313" key="2">
    <source>
        <dbReference type="EMBL" id="RHH85263.1"/>
    </source>
</evidence>
<reference evidence="1" key="3">
    <citation type="submission" date="2022-12" db="EMBL/GenBank/DDBJ databases">
        <title>Distinct polysaccharide growth profiles of human intestinal Prevotella copri isolates.</title>
        <authorList>
            <person name="Fehlner-Peach H."/>
            <person name="Magnabosco C."/>
            <person name="Raghavan V."/>
            <person name="Scher J.U."/>
            <person name="Tett A."/>
            <person name="Cox L.M."/>
            <person name="Gottsegen C."/>
            <person name="Watters A."/>
            <person name="Wiltshire- Gordon J.D."/>
            <person name="Segata N."/>
            <person name="Bonneau R."/>
            <person name="Littman D.R."/>
        </authorList>
    </citation>
    <scope>NUCLEOTIDE SEQUENCE</scope>
    <source>
        <strain evidence="1">BU41712</strain>
    </source>
</reference>
<evidence type="ECO:0000313" key="1">
    <source>
        <dbReference type="EMBL" id="MQN77571.1"/>
    </source>
</evidence>
<sequence length="150" mass="16304">MNQELKTTKKQIVFGEDSVIIQKWEGDIKGGRALDWTGVKDEVLYAGRVIVTDGKGTYKPLPIETDNYKALGTASDPLEHYKYAGVLYRSILNGEPAAIMTAGQVNKVAAKAANGADYPDAFLTAMPKIALVSDEDANKFDESDATMDKD</sequence>
<name>A0A414YGI9_9BACT</name>
<gene>
    <name evidence="2" type="ORF">DW192_00590</name>
    <name evidence="1" type="ORF">F7D71_06810</name>
</gene>
<reference evidence="2 3" key="1">
    <citation type="submission" date="2018-08" db="EMBL/GenBank/DDBJ databases">
        <title>A genome reference for cultivated species of the human gut microbiota.</title>
        <authorList>
            <person name="Zou Y."/>
            <person name="Xue W."/>
            <person name="Luo G."/>
        </authorList>
    </citation>
    <scope>NUCLEOTIDE SEQUENCE [LARGE SCALE GENOMIC DNA]</scope>
    <source>
        <strain evidence="2 3">AM16-54</strain>
    </source>
</reference>
<accession>A0A414YGI9</accession>
<dbReference type="EMBL" id="VZBZ01000090">
    <property type="protein sequence ID" value="MQN77571.1"/>
    <property type="molecule type" value="Genomic_DNA"/>
</dbReference>